<dbReference type="RefSeq" id="WP_250194336.1">
    <property type="nucleotide sequence ID" value="NZ_CP097635.1"/>
</dbReference>
<dbReference type="Pfam" id="PF12802">
    <property type="entry name" value="MarR_2"/>
    <property type="match status" value="1"/>
</dbReference>
<evidence type="ECO:0000313" key="2">
    <source>
        <dbReference type="EMBL" id="URI06071.1"/>
    </source>
</evidence>
<dbReference type="EMBL" id="CP097635">
    <property type="protein sequence ID" value="URI06071.1"/>
    <property type="molecule type" value="Genomic_DNA"/>
</dbReference>
<dbReference type="PANTHER" id="PTHR33164:SF105">
    <property type="entry name" value="TRANSCRIPTIONAL REPRESSOR PROTEIN-RELATED"/>
    <property type="match status" value="1"/>
</dbReference>
<dbReference type="PROSITE" id="PS50995">
    <property type="entry name" value="HTH_MARR_2"/>
    <property type="match status" value="1"/>
</dbReference>
<evidence type="ECO:0000259" key="1">
    <source>
        <dbReference type="PROSITE" id="PS50995"/>
    </source>
</evidence>
<reference evidence="2" key="1">
    <citation type="submission" date="2022-05" db="EMBL/GenBank/DDBJ databases">
        <title>An RpoN-dependent PEP-CTERM gene is involved in floc formation of an Aquincola tertiaricarbonis strain.</title>
        <authorList>
            <person name="Qiu D."/>
            <person name="Xia M."/>
        </authorList>
    </citation>
    <scope>NUCLEOTIDE SEQUENCE</scope>
    <source>
        <strain evidence="2">RN12</strain>
    </source>
</reference>
<organism evidence="2 3">
    <name type="scientific">Aquincola tertiaricarbonis</name>
    <dbReference type="NCBI Taxonomy" id="391953"/>
    <lineage>
        <taxon>Bacteria</taxon>
        <taxon>Pseudomonadati</taxon>
        <taxon>Pseudomonadota</taxon>
        <taxon>Betaproteobacteria</taxon>
        <taxon>Burkholderiales</taxon>
        <taxon>Sphaerotilaceae</taxon>
        <taxon>Aquincola</taxon>
    </lineage>
</organism>
<dbReference type="InterPro" id="IPR000835">
    <property type="entry name" value="HTH_MarR-typ"/>
</dbReference>
<dbReference type="SUPFAM" id="SSF46785">
    <property type="entry name" value="Winged helix' DNA-binding domain"/>
    <property type="match status" value="1"/>
</dbReference>
<dbReference type="InterPro" id="IPR036388">
    <property type="entry name" value="WH-like_DNA-bd_sf"/>
</dbReference>
<dbReference type="Gene3D" id="1.10.10.10">
    <property type="entry name" value="Winged helix-like DNA-binding domain superfamily/Winged helix DNA-binding domain"/>
    <property type="match status" value="1"/>
</dbReference>
<evidence type="ECO:0000313" key="3">
    <source>
        <dbReference type="Proteomes" id="UP001056201"/>
    </source>
</evidence>
<accession>A0ABY4S2R0</accession>
<dbReference type="InterPro" id="IPR036390">
    <property type="entry name" value="WH_DNA-bd_sf"/>
</dbReference>
<dbReference type="PANTHER" id="PTHR33164">
    <property type="entry name" value="TRANSCRIPTIONAL REGULATOR, MARR FAMILY"/>
    <property type="match status" value="1"/>
</dbReference>
<proteinExistence type="predicted"/>
<keyword evidence="3" id="KW-1185">Reference proteome</keyword>
<sequence length="151" mass="16656">MGQELSTVRPQGCTHMKVRQISRLVGRYYDEAHGNATGLKSTQYALLSFVLKLGPLRPGDLAQAMRLDASTLSRNLQPLVAQGWVRLQPGDDARSRLVEITDTGRAVREQSQRAWKKAQLKVNAVLGPERVVALHELLDECIGLLEAAEDA</sequence>
<dbReference type="Proteomes" id="UP001056201">
    <property type="component" value="Chromosome 1"/>
</dbReference>
<feature type="domain" description="HTH marR-type" evidence="1">
    <location>
        <begin position="11"/>
        <end position="143"/>
    </location>
</feature>
<dbReference type="SMART" id="SM00347">
    <property type="entry name" value="HTH_MARR"/>
    <property type="match status" value="1"/>
</dbReference>
<protein>
    <submittedName>
        <fullName evidence="2">MarR family winged helix-turn-helix transcriptional regulator</fullName>
    </submittedName>
</protein>
<dbReference type="InterPro" id="IPR039422">
    <property type="entry name" value="MarR/SlyA-like"/>
</dbReference>
<gene>
    <name evidence="2" type="ORF">MW290_09005</name>
</gene>
<name>A0ABY4S2R0_AQUTE</name>